<proteinExistence type="predicted"/>
<reference evidence="2 3" key="1">
    <citation type="journal article" date="2016" name="Mol. Biol. Evol.">
        <title>Comparative Genomics of Early-Diverging Mushroom-Forming Fungi Provides Insights into the Origins of Lignocellulose Decay Capabilities.</title>
        <authorList>
            <person name="Nagy L.G."/>
            <person name="Riley R."/>
            <person name="Tritt A."/>
            <person name="Adam C."/>
            <person name="Daum C."/>
            <person name="Floudas D."/>
            <person name="Sun H."/>
            <person name="Yadav J.S."/>
            <person name="Pangilinan J."/>
            <person name="Larsson K.H."/>
            <person name="Matsuura K."/>
            <person name="Barry K."/>
            <person name="Labutti K."/>
            <person name="Kuo R."/>
            <person name="Ohm R.A."/>
            <person name="Bhattacharya S.S."/>
            <person name="Shirouzu T."/>
            <person name="Yoshinaga Y."/>
            <person name="Martin F.M."/>
            <person name="Grigoriev I.V."/>
            <person name="Hibbett D.S."/>
        </authorList>
    </citation>
    <scope>NUCLEOTIDE SEQUENCE [LARGE SCALE GENOMIC DNA]</scope>
    <source>
        <strain evidence="2 3">HHB10207 ss-3</strain>
    </source>
</reference>
<organism evidence="2 3">
    <name type="scientific">Sistotremastrum suecicum HHB10207 ss-3</name>
    <dbReference type="NCBI Taxonomy" id="1314776"/>
    <lineage>
        <taxon>Eukaryota</taxon>
        <taxon>Fungi</taxon>
        <taxon>Dikarya</taxon>
        <taxon>Basidiomycota</taxon>
        <taxon>Agaricomycotina</taxon>
        <taxon>Agaricomycetes</taxon>
        <taxon>Sistotremastrales</taxon>
        <taxon>Sistotremastraceae</taxon>
        <taxon>Sistotremastrum</taxon>
    </lineage>
</organism>
<feature type="compositionally biased region" description="Polar residues" evidence="1">
    <location>
        <begin position="21"/>
        <end position="41"/>
    </location>
</feature>
<evidence type="ECO:0000256" key="1">
    <source>
        <dbReference type="SAM" id="MobiDB-lite"/>
    </source>
</evidence>
<dbReference type="Proteomes" id="UP000076798">
    <property type="component" value="Unassembled WGS sequence"/>
</dbReference>
<dbReference type="AlphaFoldDB" id="A0A166BJV3"/>
<gene>
    <name evidence="2" type="ORF">SISSUDRAFT_62130</name>
</gene>
<keyword evidence="3" id="KW-1185">Reference proteome</keyword>
<evidence type="ECO:0000313" key="3">
    <source>
        <dbReference type="Proteomes" id="UP000076798"/>
    </source>
</evidence>
<evidence type="ECO:0000313" key="2">
    <source>
        <dbReference type="EMBL" id="KZT36465.1"/>
    </source>
</evidence>
<accession>A0A166BJV3</accession>
<protein>
    <submittedName>
        <fullName evidence="2">Uncharacterized protein</fullName>
    </submittedName>
</protein>
<name>A0A166BJV3_9AGAM</name>
<feature type="region of interest" description="Disordered" evidence="1">
    <location>
        <begin position="21"/>
        <end position="42"/>
    </location>
</feature>
<dbReference type="EMBL" id="KV428106">
    <property type="protein sequence ID" value="KZT36465.1"/>
    <property type="molecule type" value="Genomic_DNA"/>
</dbReference>
<sequence>MSTTTGHRSLRRIMGRIGTSFKTSGATSVGSGPTGMGQQNPRGIPTYIVLSLQARHMKGRPDIQTLTETPARPHLHHHLHLHPHPSTHSTRRLHPQFHSNKKSHQIIILSRPEPIYRRRLRPLTLLTRNPYRPTTLPRPLHLHPRRQTCSRHLFTRQRPTCLRLPSRPTCQ</sequence>